<sequence length="80" mass="8552">MFSASIGTMKGRKGTPPGHRGLDLCLAITPNGSEAWKLQIVRSDGSDTDANLIAAKALEDAGVDTRETLLELRRRRMVGG</sequence>
<organism evidence="2 3">
    <name type="scientific">Hyphomonas adhaerens MHS-3</name>
    <dbReference type="NCBI Taxonomy" id="1280949"/>
    <lineage>
        <taxon>Bacteria</taxon>
        <taxon>Pseudomonadati</taxon>
        <taxon>Pseudomonadota</taxon>
        <taxon>Alphaproteobacteria</taxon>
        <taxon>Hyphomonadales</taxon>
        <taxon>Hyphomonadaceae</taxon>
        <taxon>Hyphomonas</taxon>
    </lineage>
</organism>
<dbReference type="PATRIC" id="fig|1280949.3.peg.2067"/>
<feature type="region of interest" description="Disordered" evidence="1">
    <location>
        <begin position="1"/>
        <end position="20"/>
    </location>
</feature>
<dbReference type="AlphaFoldDB" id="A0A069E9K3"/>
<evidence type="ECO:0000256" key="1">
    <source>
        <dbReference type="SAM" id="MobiDB-lite"/>
    </source>
</evidence>
<dbReference type="EMBL" id="ARYH01000001">
    <property type="protein sequence ID" value="KCZ86031.1"/>
    <property type="molecule type" value="Genomic_DNA"/>
</dbReference>
<name>A0A069E9K3_9PROT</name>
<keyword evidence="3" id="KW-1185">Reference proteome</keyword>
<accession>A0A069E9K3</accession>
<reference evidence="2 3" key="1">
    <citation type="journal article" date="2014" name="Antonie Van Leeuwenhoek">
        <title>Hyphomonas beringensis sp. nov. and Hyphomonas chukchiensis sp. nov., isolated from surface seawater of the Bering Sea and Chukchi Sea.</title>
        <authorList>
            <person name="Li C."/>
            <person name="Lai Q."/>
            <person name="Li G."/>
            <person name="Dong C."/>
            <person name="Wang J."/>
            <person name="Liao Y."/>
            <person name="Shao Z."/>
        </authorList>
    </citation>
    <scope>NUCLEOTIDE SEQUENCE [LARGE SCALE GENOMIC DNA]</scope>
    <source>
        <strain evidence="2 3">MHS-3</strain>
    </source>
</reference>
<dbReference type="Proteomes" id="UP000027446">
    <property type="component" value="Unassembled WGS sequence"/>
</dbReference>
<evidence type="ECO:0000313" key="2">
    <source>
        <dbReference type="EMBL" id="KCZ86031.1"/>
    </source>
</evidence>
<evidence type="ECO:0000313" key="3">
    <source>
        <dbReference type="Proteomes" id="UP000027446"/>
    </source>
</evidence>
<comment type="caution">
    <text evidence="2">The sequence shown here is derived from an EMBL/GenBank/DDBJ whole genome shotgun (WGS) entry which is preliminary data.</text>
</comment>
<proteinExistence type="predicted"/>
<protein>
    <submittedName>
        <fullName evidence="2">Uncharacterized protein</fullName>
    </submittedName>
</protein>
<gene>
    <name evidence="2" type="ORF">HAD_10100</name>
</gene>